<protein>
    <submittedName>
        <fullName evidence="1">Uncharacterized conserved protein</fullName>
    </submittedName>
</protein>
<dbReference type="STRING" id="363253.LI0647"/>
<dbReference type="eggNOG" id="COG0391">
    <property type="taxonomic scope" value="Bacteria"/>
</dbReference>
<dbReference type="NCBIfam" id="TIGR04357">
    <property type="entry name" value="CofD_rel_GAK"/>
    <property type="match status" value="1"/>
</dbReference>
<sequence length="409" mass="46174">MTKLSPLMKYQTLTYGLSIQQGLVVDPKIVFFSGGTALREVASCLTQYTKNATYLITPFDSGGSSAVLRQAFSMPAVGDLRSRLISLADRTSPEYKEKIFLFEYRLPKQASSKALLDEMCQLRDGNHPMMYHFSNVTLQFVKEEIRFFLTQLPEGFDLSGASIGNILLTSRYLQENRDLFAAVTFFSHWLGSKGVVRPLIDANIHLCVQLENGEIYIGQHRFTGKKDSQVSSPIRKIWFSKSLDKVELAVLKADTFICEYIHSADLICFPMGSFFSSVVANLLPVGIAEAICNTCCPKVFIPNLNNDPELFGLSLKEQIQYLGYILRSGEAKQNIYPDIILVDRNTNNYPGGIPYKWLIRNGIELISTELITKTYAPYFDPQKICQTLIQILNRNVYNITQSTMNNSYC</sequence>
<dbReference type="RefSeq" id="WP_011526730.1">
    <property type="nucleotide sequence ID" value="NC_008011.1"/>
</dbReference>
<dbReference type="GO" id="GO:0043743">
    <property type="term" value="F:LPPG:FO 2-phospho-L-lactate transferase activity"/>
    <property type="evidence" value="ECO:0007669"/>
    <property type="project" value="InterPro"/>
</dbReference>
<dbReference type="PANTHER" id="PTHR31240">
    <property type="entry name" value="MATERNAL EFFECT EMBRYO ARREST 18"/>
    <property type="match status" value="1"/>
</dbReference>
<dbReference type="InterPro" id="IPR027591">
    <property type="entry name" value="CofD-rel_GAK"/>
</dbReference>
<accession>Q1MQM6</accession>
<dbReference type="KEGG" id="lip:LI0647"/>
<dbReference type="Gene3D" id="3.40.50.10680">
    <property type="entry name" value="CofD-like domains"/>
    <property type="match status" value="1"/>
</dbReference>
<dbReference type="HOGENOM" id="CLU_044041_0_1_7"/>
<dbReference type="AlphaFoldDB" id="Q1MQM6"/>
<keyword evidence="2" id="KW-1185">Reference proteome</keyword>
<dbReference type="Pfam" id="PF01933">
    <property type="entry name" value="CofD"/>
    <property type="match status" value="1"/>
</dbReference>
<dbReference type="OrthoDB" id="5413830at2"/>
<dbReference type="Proteomes" id="UP000002430">
    <property type="component" value="Chromosome"/>
</dbReference>
<evidence type="ECO:0000313" key="1">
    <source>
        <dbReference type="EMBL" id="CAJ54701.1"/>
    </source>
</evidence>
<dbReference type="InterPro" id="IPR002882">
    <property type="entry name" value="CofD"/>
</dbReference>
<organism evidence="1 2">
    <name type="scientific">Lawsonia intracellularis (strain PHE/MN1-00)</name>
    <dbReference type="NCBI Taxonomy" id="363253"/>
    <lineage>
        <taxon>Bacteria</taxon>
        <taxon>Pseudomonadati</taxon>
        <taxon>Thermodesulfobacteriota</taxon>
        <taxon>Desulfovibrionia</taxon>
        <taxon>Desulfovibrionales</taxon>
        <taxon>Desulfovibrionaceae</taxon>
        <taxon>Lawsonia</taxon>
    </lineage>
</organism>
<dbReference type="CDD" id="cd07187">
    <property type="entry name" value="YvcK_like"/>
    <property type="match status" value="1"/>
</dbReference>
<name>Q1MQM6_LAWIP</name>
<reference evidence="1 2" key="1">
    <citation type="submission" date="2005-11" db="EMBL/GenBank/DDBJ databases">
        <title>The complete genome sequence of Lawsonia intracellularis: the causative agent of proliferative enteropathy.</title>
        <authorList>
            <person name="Kaur K."/>
            <person name="Zhang Q."/>
            <person name="Beckler D."/>
            <person name="Munir S."/>
            <person name="Li L."/>
            <person name="Kinsley K."/>
            <person name="Herron L."/>
            <person name="Peterson A."/>
            <person name="May B."/>
            <person name="Singh S."/>
            <person name="Gebhart C."/>
            <person name="Kapur V."/>
        </authorList>
    </citation>
    <scope>NUCLEOTIDE SEQUENCE [LARGE SCALE GENOMIC DNA]</scope>
    <source>
        <strain evidence="1 2">PHE/MN1-00</strain>
    </source>
</reference>
<dbReference type="SUPFAM" id="SSF142338">
    <property type="entry name" value="CofD-like"/>
    <property type="match status" value="1"/>
</dbReference>
<proteinExistence type="predicted"/>
<dbReference type="PANTHER" id="PTHR31240:SF0">
    <property type="entry name" value="MATERNAL EFFECT EMBRYO ARREST 18"/>
    <property type="match status" value="1"/>
</dbReference>
<gene>
    <name evidence="1" type="ordered locus">LI0647</name>
</gene>
<evidence type="ECO:0000313" key="2">
    <source>
        <dbReference type="Proteomes" id="UP000002430"/>
    </source>
</evidence>
<dbReference type="InterPro" id="IPR038136">
    <property type="entry name" value="CofD-like_dom_sf"/>
</dbReference>
<dbReference type="EMBL" id="AM180252">
    <property type="protein sequence ID" value="CAJ54701.1"/>
    <property type="molecule type" value="Genomic_DNA"/>
</dbReference>